<dbReference type="InterPro" id="IPR023393">
    <property type="entry name" value="START-like_dom_sf"/>
</dbReference>
<comment type="similarity">
    <text evidence="1">Belongs to the AHA1 family.</text>
</comment>
<name>A0ABW6A3L5_9BACT</name>
<protein>
    <submittedName>
        <fullName evidence="3">SRPBCC domain-containing protein</fullName>
    </submittedName>
</protein>
<evidence type="ECO:0000256" key="1">
    <source>
        <dbReference type="ARBA" id="ARBA00006817"/>
    </source>
</evidence>
<evidence type="ECO:0000313" key="4">
    <source>
        <dbReference type="Proteomes" id="UP001597511"/>
    </source>
</evidence>
<evidence type="ECO:0000259" key="2">
    <source>
        <dbReference type="Pfam" id="PF08327"/>
    </source>
</evidence>
<accession>A0ABW6A3L5</accession>
<dbReference type="Pfam" id="PF08327">
    <property type="entry name" value="AHSA1"/>
    <property type="match status" value="1"/>
</dbReference>
<dbReference type="EMBL" id="JBHUOZ010000001">
    <property type="protein sequence ID" value="MFD2918816.1"/>
    <property type="molecule type" value="Genomic_DNA"/>
</dbReference>
<dbReference type="InterPro" id="IPR013538">
    <property type="entry name" value="ASHA1/2-like_C"/>
</dbReference>
<dbReference type="Proteomes" id="UP001597511">
    <property type="component" value="Unassembled WGS sequence"/>
</dbReference>
<dbReference type="RefSeq" id="WP_386095373.1">
    <property type="nucleotide sequence ID" value="NZ_JBHUOZ010000001.1"/>
</dbReference>
<comment type="caution">
    <text evidence="3">The sequence shown here is derived from an EMBL/GenBank/DDBJ whole genome shotgun (WGS) entry which is preliminary data.</text>
</comment>
<feature type="domain" description="Activator of Hsp90 ATPase homologue 1/2-like C-terminal" evidence="2">
    <location>
        <begin position="27"/>
        <end position="162"/>
    </location>
</feature>
<keyword evidence="4" id="KW-1185">Reference proteome</keyword>
<reference evidence="4" key="1">
    <citation type="journal article" date="2019" name="Int. J. Syst. Evol. Microbiol.">
        <title>The Global Catalogue of Microorganisms (GCM) 10K type strain sequencing project: providing services to taxonomists for standard genome sequencing and annotation.</title>
        <authorList>
            <consortium name="The Broad Institute Genomics Platform"/>
            <consortium name="The Broad Institute Genome Sequencing Center for Infectious Disease"/>
            <person name="Wu L."/>
            <person name="Ma J."/>
        </authorList>
    </citation>
    <scope>NUCLEOTIDE SEQUENCE [LARGE SCALE GENOMIC DNA]</scope>
    <source>
        <strain evidence="4">KCTC 23299</strain>
    </source>
</reference>
<evidence type="ECO:0000313" key="3">
    <source>
        <dbReference type="EMBL" id="MFD2918816.1"/>
    </source>
</evidence>
<dbReference type="SUPFAM" id="SSF55961">
    <property type="entry name" value="Bet v1-like"/>
    <property type="match status" value="1"/>
</dbReference>
<organism evidence="3 4">
    <name type="scientific">Terrimonas rubra</name>
    <dbReference type="NCBI Taxonomy" id="1035890"/>
    <lineage>
        <taxon>Bacteria</taxon>
        <taxon>Pseudomonadati</taxon>
        <taxon>Bacteroidota</taxon>
        <taxon>Chitinophagia</taxon>
        <taxon>Chitinophagales</taxon>
        <taxon>Chitinophagaceae</taxon>
        <taxon>Terrimonas</taxon>
    </lineage>
</organism>
<dbReference type="CDD" id="cd07814">
    <property type="entry name" value="SRPBCC_CalC_Aha1-like"/>
    <property type="match status" value="1"/>
</dbReference>
<dbReference type="Gene3D" id="3.30.530.20">
    <property type="match status" value="1"/>
</dbReference>
<sequence>MNSNLLFDFTVDKTNHTIRVTREFGAELNLVWLAWTTAELLDQWWAPKPYYVQTKTLHFAEGGQWHYAMISPEGDKHWCLADYKTIDPTKSYTALDAFCDEAGKMNADMPRTFWTNVFTANNGTTTVNITLQYQSLADLEKVLAMGMQEGFTMALDNLDELLLTIKK</sequence>
<proteinExistence type="inferred from homology"/>
<gene>
    <name evidence="3" type="ORF">ACFS6H_03775</name>
</gene>